<proteinExistence type="predicted"/>
<dbReference type="KEGG" id="mtun:MTUNDRAET4_3642"/>
<dbReference type="AlphaFoldDB" id="A0A4U8Z5J2"/>
<sequence>MSAVTRNVTRQAVQILIVVENAVQHTDFIGAARGIRTPDPLITNVIFMVSRRFLPFHSVSKYLLFQNDKLDRHS</sequence>
<reference evidence="1 2" key="1">
    <citation type="submission" date="2019-03" db="EMBL/GenBank/DDBJ databases">
        <authorList>
            <person name="Kox A.R. M."/>
        </authorList>
    </citation>
    <scope>NUCLEOTIDE SEQUENCE [LARGE SCALE GENOMIC DNA]</scope>
    <source>
        <strain evidence="1">MTUNDRAET4 annotated genome</strain>
    </source>
</reference>
<organism evidence="1 2">
    <name type="scientific">Methylocella tundrae</name>
    <dbReference type="NCBI Taxonomy" id="227605"/>
    <lineage>
        <taxon>Bacteria</taxon>
        <taxon>Pseudomonadati</taxon>
        <taxon>Pseudomonadota</taxon>
        <taxon>Alphaproteobacteria</taxon>
        <taxon>Hyphomicrobiales</taxon>
        <taxon>Beijerinckiaceae</taxon>
        <taxon>Methylocella</taxon>
    </lineage>
</organism>
<evidence type="ECO:0000313" key="2">
    <source>
        <dbReference type="Proteomes" id="UP000294360"/>
    </source>
</evidence>
<evidence type="ECO:0000313" key="1">
    <source>
        <dbReference type="EMBL" id="VFU10529.1"/>
    </source>
</evidence>
<dbReference type="EMBL" id="LR536450">
    <property type="protein sequence ID" value="VFU10529.1"/>
    <property type="molecule type" value="Genomic_DNA"/>
</dbReference>
<name>A0A4U8Z5J2_METTU</name>
<protein>
    <submittedName>
        <fullName evidence="1">Uncharacterized protein</fullName>
    </submittedName>
</protein>
<accession>A0A4U8Z5J2</accession>
<dbReference type="Proteomes" id="UP000294360">
    <property type="component" value="Chromosome"/>
</dbReference>
<gene>
    <name evidence="1" type="ORF">MTUNDRAET4_3642</name>
</gene>